<evidence type="ECO:0000313" key="3">
    <source>
        <dbReference type="Proteomes" id="UP000596351"/>
    </source>
</evidence>
<feature type="region of interest" description="Disordered" evidence="1">
    <location>
        <begin position="77"/>
        <end position="106"/>
    </location>
</feature>
<feature type="compositionally biased region" description="Low complexity" evidence="1">
    <location>
        <begin position="77"/>
        <end position="89"/>
    </location>
</feature>
<organism evidence="2 3">
    <name type="scientific">Rhizobium rosettiformans</name>
    <dbReference type="NCBI Taxonomy" id="1368430"/>
    <lineage>
        <taxon>Bacteria</taxon>
        <taxon>Pseudomonadati</taxon>
        <taxon>Pseudomonadota</taxon>
        <taxon>Alphaproteobacteria</taxon>
        <taxon>Hyphomicrobiales</taxon>
        <taxon>Rhizobiaceae</taxon>
        <taxon>Rhizobium/Agrobacterium group</taxon>
        <taxon>Rhizobium</taxon>
    </lineage>
</organism>
<protein>
    <submittedName>
        <fullName evidence="2">Uncharacterized protein</fullName>
    </submittedName>
</protein>
<gene>
    <name evidence="2" type="ORF">D4A92_12475</name>
</gene>
<dbReference type="Proteomes" id="UP000596351">
    <property type="component" value="Chromosome"/>
</dbReference>
<feature type="compositionally biased region" description="Basic residues" evidence="1">
    <location>
        <begin position="90"/>
        <end position="106"/>
    </location>
</feature>
<keyword evidence="3" id="KW-1185">Reference proteome</keyword>
<sequence>MARVVGASAFSPHAGRRFRQADEGLSAQTLPLRCLRQQASKGETMEEPLVLRGEHSLPPQDEGWSMIDAANTLPLRGRVGPKVRGGVTRRFQKTKPIRQRSKQVEA</sequence>
<accession>A0ABX7EWE8</accession>
<evidence type="ECO:0000256" key="1">
    <source>
        <dbReference type="SAM" id="MobiDB-lite"/>
    </source>
</evidence>
<proteinExistence type="predicted"/>
<dbReference type="EMBL" id="CP032405">
    <property type="protein sequence ID" value="QRF52193.1"/>
    <property type="molecule type" value="Genomic_DNA"/>
</dbReference>
<reference evidence="2 3" key="1">
    <citation type="submission" date="2018-09" db="EMBL/GenBank/DDBJ databases">
        <title>Rhizobium sp. MAE2-X.</title>
        <authorList>
            <person name="Lee Y."/>
            <person name="Jeon C.O."/>
        </authorList>
    </citation>
    <scope>NUCLEOTIDE SEQUENCE [LARGE SCALE GENOMIC DNA]</scope>
    <source>
        <strain evidence="2 3">MAE2-X</strain>
    </source>
</reference>
<name>A0ABX7EWE8_9HYPH</name>
<evidence type="ECO:0000313" key="2">
    <source>
        <dbReference type="EMBL" id="QRF52193.1"/>
    </source>
</evidence>